<keyword evidence="2" id="KW-1185">Reference proteome</keyword>
<evidence type="ECO:0000313" key="2">
    <source>
        <dbReference type="Proteomes" id="UP001296706"/>
    </source>
</evidence>
<name>A0ABX1RG03_9PSEU</name>
<sequence length="67" mass="7205">MIHELTVFIAAESGMADRLLRAHVADRLGRCRGCPNGRAGHMPWPCSLHAAAIDALARQARATGMQP</sequence>
<gene>
    <name evidence="1" type="ORF">HF577_19775</name>
</gene>
<comment type="caution">
    <text evidence="1">The sequence shown here is derived from an EMBL/GenBank/DDBJ whole genome shotgun (WGS) entry which is preliminary data.</text>
</comment>
<organism evidence="1 2">
    <name type="scientific">Pseudonocardia xinjiangensis</name>
    <dbReference type="NCBI Taxonomy" id="75289"/>
    <lineage>
        <taxon>Bacteria</taxon>
        <taxon>Bacillati</taxon>
        <taxon>Actinomycetota</taxon>
        <taxon>Actinomycetes</taxon>
        <taxon>Pseudonocardiales</taxon>
        <taxon>Pseudonocardiaceae</taxon>
        <taxon>Pseudonocardia</taxon>
    </lineage>
</organism>
<dbReference type="RefSeq" id="WP_169397389.1">
    <property type="nucleotide sequence ID" value="NZ_BAAAJH010000007.1"/>
</dbReference>
<proteinExistence type="predicted"/>
<dbReference type="EMBL" id="JAAXKY010000065">
    <property type="protein sequence ID" value="NMH79322.1"/>
    <property type="molecule type" value="Genomic_DNA"/>
</dbReference>
<reference evidence="1 2" key="1">
    <citation type="submission" date="2020-04" db="EMBL/GenBank/DDBJ databases">
        <authorList>
            <person name="Klaysubun C."/>
            <person name="Duangmal K."/>
            <person name="Lipun K."/>
        </authorList>
    </citation>
    <scope>NUCLEOTIDE SEQUENCE [LARGE SCALE GENOMIC DNA]</scope>
    <source>
        <strain evidence="1 2">JCM 11839</strain>
    </source>
</reference>
<evidence type="ECO:0000313" key="1">
    <source>
        <dbReference type="EMBL" id="NMH79322.1"/>
    </source>
</evidence>
<protein>
    <submittedName>
        <fullName evidence="1">Uncharacterized protein</fullName>
    </submittedName>
</protein>
<dbReference type="Proteomes" id="UP001296706">
    <property type="component" value="Unassembled WGS sequence"/>
</dbReference>
<accession>A0ABX1RG03</accession>